<feature type="DNA-binding region" description="H-T-H motif" evidence="4">
    <location>
        <begin position="36"/>
        <end position="55"/>
    </location>
</feature>
<dbReference type="EMBL" id="JANUGU010000011">
    <property type="protein sequence ID" value="MCS0660990.1"/>
    <property type="molecule type" value="Genomic_DNA"/>
</dbReference>
<dbReference type="InterPro" id="IPR001647">
    <property type="entry name" value="HTH_TetR"/>
</dbReference>
<keyword evidence="1" id="KW-0805">Transcription regulation</keyword>
<comment type="caution">
    <text evidence="6">The sequence shown here is derived from an EMBL/GenBank/DDBJ whole genome shotgun (WGS) entry which is preliminary data.</text>
</comment>
<dbReference type="InterPro" id="IPR009057">
    <property type="entry name" value="Homeodomain-like_sf"/>
</dbReference>
<evidence type="ECO:0000256" key="1">
    <source>
        <dbReference type="ARBA" id="ARBA00023015"/>
    </source>
</evidence>
<dbReference type="PROSITE" id="PS50977">
    <property type="entry name" value="HTH_TETR_2"/>
    <property type="match status" value="1"/>
</dbReference>
<dbReference type="Proteomes" id="UP001204621">
    <property type="component" value="Unassembled WGS sequence"/>
</dbReference>
<reference evidence="6 7" key="1">
    <citation type="submission" date="2022-08" db="EMBL/GenBank/DDBJ databases">
        <title>Reclassification of Massilia species as members of the genera Telluria, Duganella, Pseudoduganella, Mokoshia gen. nov. and Zemynaea gen. nov. using orthogonal and non-orthogonal genome-based approaches.</title>
        <authorList>
            <person name="Bowman J.P."/>
        </authorList>
    </citation>
    <scope>NUCLEOTIDE SEQUENCE [LARGE SCALE GENOMIC DNA]</scope>
    <source>
        <strain evidence="6 7">JCM 31606</strain>
    </source>
</reference>
<proteinExistence type="predicted"/>
<dbReference type="SUPFAM" id="SSF46689">
    <property type="entry name" value="Homeodomain-like"/>
    <property type="match status" value="1"/>
</dbReference>
<sequence>MTRPRGRPAGGAGLEQHAIIEQALALLEEGGGQGLTMRALAARLGVSPMSLYRHVGDRAALLQALSDRVYAGVLDAEAGQADARAALAALLLRYHATVARHPQLTLALFAAPDALAGVTGRITARLAELLAALTDAPLAWRDILVDHAHGSGLAIAAHAGGQAALHTGYRQALERLLDRLAA</sequence>
<evidence type="ECO:0000313" key="6">
    <source>
        <dbReference type="EMBL" id="MCS0660990.1"/>
    </source>
</evidence>
<dbReference type="Gene3D" id="1.10.357.10">
    <property type="entry name" value="Tetracycline Repressor, domain 2"/>
    <property type="match status" value="1"/>
</dbReference>
<keyword evidence="2 4" id="KW-0238">DNA-binding</keyword>
<dbReference type="PANTHER" id="PTHR30055">
    <property type="entry name" value="HTH-TYPE TRANSCRIPTIONAL REGULATOR RUTR"/>
    <property type="match status" value="1"/>
</dbReference>
<keyword evidence="3" id="KW-0804">Transcription</keyword>
<gene>
    <name evidence="6" type="ORF">NX778_23220</name>
</gene>
<dbReference type="InterPro" id="IPR050109">
    <property type="entry name" value="HTH-type_TetR-like_transc_reg"/>
</dbReference>
<dbReference type="RefSeq" id="WP_258814183.1">
    <property type="nucleotide sequence ID" value="NZ_JANUGU010000011.1"/>
</dbReference>
<evidence type="ECO:0000256" key="2">
    <source>
        <dbReference type="ARBA" id="ARBA00023125"/>
    </source>
</evidence>
<feature type="domain" description="HTH tetR-type" evidence="5">
    <location>
        <begin position="13"/>
        <end position="73"/>
    </location>
</feature>
<evidence type="ECO:0000313" key="7">
    <source>
        <dbReference type="Proteomes" id="UP001204621"/>
    </source>
</evidence>
<evidence type="ECO:0000256" key="4">
    <source>
        <dbReference type="PROSITE-ProRule" id="PRU00335"/>
    </source>
</evidence>
<organism evidence="6 7">
    <name type="scientific">Massilia terrae</name>
    <dbReference type="NCBI Taxonomy" id="1811224"/>
    <lineage>
        <taxon>Bacteria</taxon>
        <taxon>Pseudomonadati</taxon>
        <taxon>Pseudomonadota</taxon>
        <taxon>Betaproteobacteria</taxon>
        <taxon>Burkholderiales</taxon>
        <taxon>Oxalobacteraceae</taxon>
        <taxon>Telluria group</taxon>
        <taxon>Massilia</taxon>
    </lineage>
</organism>
<dbReference type="PANTHER" id="PTHR30055:SF151">
    <property type="entry name" value="TRANSCRIPTIONAL REGULATORY PROTEIN"/>
    <property type="match status" value="1"/>
</dbReference>
<dbReference type="PRINTS" id="PR00455">
    <property type="entry name" value="HTHTETR"/>
</dbReference>
<dbReference type="Pfam" id="PF00440">
    <property type="entry name" value="TetR_N"/>
    <property type="match status" value="1"/>
</dbReference>
<keyword evidence="7" id="KW-1185">Reference proteome</keyword>
<evidence type="ECO:0000259" key="5">
    <source>
        <dbReference type="PROSITE" id="PS50977"/>
    </source>
</evidence>
<protein>
    <submittedName>
        <fullName evidence="6">TetR family transcriptional regulator</fullName>
    </submittedName>
</protein>
<accession>A0ABT2D417</accession>
<name>A0ABT2D417_9BURK</name>
<evidence type="ECO:0000256" key="3">
    <source>
        <dbReference type="ARBA" id="ARBA00023163"/>
    </source>
</evidence>